<gene>
    <name evidence="3" type="ORF">LY16_00861</name>
    <name evidence="2" type="ORF">XDD1_3037</name>
</gene>
<keyword evidence="5" id="KW-1185">Reference proteome</keyword>
<dbReference type="HOGENOM" id="CLU_1815075_0_0_6"/>
<dbReference type="KEGG" id="xdo:XDD1_3037"/>
<name>A0A068QVV4_9GAMM</name>
<dbReference type="InterPro" id="IPR029283">
    <property type="entry name" value="Membrane-bd"/>
</dbReference>
<dbReference type="Proteomes" id="UP000324170">
    <property type="component" value="Unassembled WGS sequence"/>
</dbReference>
<evidence type="ECO:0000313" key="3">
    <source>
        <dbReference type="EMBL" id="TYP13200.1"/>
    </source>
</evidence>
<evidence type="ECO:0000313" key="4">
    <source>
        <dbReference type="Proteomes" id="UP000032721"/>
    </source>
</evidence>
<organism evidence="2 4">
    <name type="scientific">Xenorhabdus doucetiae</name>
    <dbReference type="NCBI Taxonomy" id="351671"/>
    <lineage>
        <taxon>Bacteria</taxon>
        <taxon>Pseudomonadati</taxon>
        <taxon>Pseudomonadota</taxon>
        <taxon>Gammaproteobacteria</taxon>
        <taxon>Enterobacterales</taxon>
        <taxon>Morganellaceae</taxon>
        <taxon>Xenorhabdus</taxon>
    </lineage>
</organism>
<sequence>MIGISDIAYYQQPNFSIDLNLIDTTDAKVGTYLLILDAEGIRDVQVPSVKVDSNMEYVNIPSIASSNELTCAIYIRNRINRSYPLIGTFYLDYDPSTGFVDISAVKISPYSQLELDVDRVGDTKFDFKLKAKC</sequence>
<proteinExistence type="predicted"/>
<dbReference type="InterPro" id="IPR038423">
    <property type="entry name" value="CAD_C_sf"/>
</dbReference>
<protein>
    <submittedName>
        <fullName evidence="3">Ig-like putative adhesion protein</fullName>
    </submittedName>
</protein>
<evidence type="ECO:0000259" key="1">
    <source>
        <dbReference type="Pfam" id="PF14564"/>
    </source>
</evidence>
<reference evidence="2 4" key="1">
    <citation type="submission" date="2013-07" db="EMBL/GenBank/DDBJ databases">
        <authorList>
            <person name="Genoscope - CEA"/>
        </authorList>
    </citation>
    <scope>NUCLEOTIDE SEQUENCE [LARGE SCALE GENOMIC DNA]</scope>
    <source>
        <strain evidence="2">FRM16</strain>
        <strain evidence="4">FRM16 / DSM 17909</strain>
    </source>
</reference>
<accession>A0A068QVV4</accession>
<reference evidence="3 5" key="2">
    <citation type="submission" date="2019-07" db="EMBL/GenBank/DDBJ databases">
        <title>Genomic Encyclopedia of Type Strains, Phase I: the one thousand microbial genomes (KMG-I) project.</title>
        <authorList>
            <person name="Kyrpides N."/>
        </authorList>
    </citation>
    <scope>NUCLEOTIDE SEQUENCE [LARGE SCALE GENOMIC DNA]</scope>
    <source>
        <strain evidence="3 5">DSM 17909</strain>
    </source>
</reference>
<dbReference type="Pfam" id="PF14564">
    <property type="entry name" value="Membrane_bind"/>
    <property type="match status" value="1"/>
</dbReference>
<feature type="domain" description="Calcium-dependent cell adhesion molecule 1 membrane-binding" evidence="1">
    <location>
        <begin position="17"/>
        <end position="130"/>
    </location>
</feature>
<dbReference type="Proteomes" id="UP000032721">
    <property type="component" value="Chromosome"/>
</dbReference>
<dbReference type="EMBL" id="VNHN01000009">
    <property type="protein sequence ID" value="TYP13200.1"/>
    <property type="molecule type" value="Genomic_DNA"/>
</dbReference>
<dbReference type="AlphaFoldDB" id="A0A068QVV4"/>
<dbReference type="EMBL" id="FO704550">
    <property type="protein sequence ID" value="CDG18736.1"/>
    <property type="molecule type" value="Genomic_DNA"/>
</dbReference>
<dbReference type="OrthoDB" id="6444378at2"/>
<evidence type="ECO:0000313" key="5">
    <source>
        <dbReference type="Proteomes" id="UP000324170"/>
    </source>
</evidence>
<dbReference type="RefSeq" id="WP_045972125.1">
    <property type="nucleotide sequence ID" value="NZ_CAWMED010000001.1"/>
</dbReference>
<dbReference type="Gene3D" id="2.60.40.1720">
    <property type="entry name" value="Calcium-dependent cell adhesion molecule-1"/>
    <property type="match status" value="1"/>
</dbReference>
<evidence type="ECO:0000313" key="2">
    <source>
        <dbReference type="EMBL" id="CDG18736.1"/>
    </source>
</evidence>